<accession>A0A1C5ARU1</accession>
<dbReference type="OrthoDB" id="9799672at2"/>
<dbReference type="InterPro" id="IPR002935">
    <property type="entry name" value="SAM_O-MeTrfase"/>
</dbReference>
<dbReference type="InterPro" id="IPR029063">
    <property type="entry name" value="SAM-dependent_MTases_sf"/>
</dbReference>
<gene>
    <name evidence="4" type="ORF">GA0070216_12447</name>
</gene>
<dbReference type="PANTHER" id="PTHR10509:SF14">
    <property type="entry name" value="CAFFEOYL-COA O-METHYLTRANSFERASE 3-RELATED"/>
    <property type="match status" value="1"/>
</dbReference>
<dbReference type="Proteomes" id="UP000198797">
    <property type="component" value="Unassembled WGS sequence"/>
</dbReference>
<sequence>MANQIGVDPELLAYVREFSLREDDVLRALRTHTGELPGGQSLQVMAEEGQLLALLVSLLGATRVLEVGTFTGYSTLCMARALPPHGRLVTCDISARWPEIGAEYWHRAGVADRIEVRIGAAVETLDKMLDEGTHSSFDLVFIDADKANYPQYYEFAVQLVRPGGLVVVDNTLFFGRVVDPTAGDPDTAGVRRVNAMIRDDQRVDVCLLPMADGITLARRRAG</sequence>
<dbReference type="PANTHER" id="PTHR10509">
    <property type="entry name" value="O-METHYLTRANSFERASE-RELATED"/>
    <property type="match status" value="1"/>
</dbReference>
<evidence type="ECO:0000313" key="5">
    <source>
        <dbReference type="Proteomes" id="UP000198797"/>
    </source>
</evidence>
<dbReference type="GO" id="GO:0008171">
    <property type="term" value="F:O-methyltransferase activity"/>
    <property type="evidence" value="ECO:0007669"/>
    <property type="project" value="InterPro"/>
</dbReference>
<dbReference type="PROSITE" id="PS51682">
    <property type="entry name" value="SAM_OMT_I"/>
    <property type="match status" value="1"/>
</dbReference>
<dbReference type="InterPro" id="IPR050362">
    <property type="entry name" value="Cation-dep_OMT"/>
</dbReference>
<reference evidence="5" key="1">
    <citation type="submission" date="2016-06" db="EMBL/GenBank/DDBJ databases">
        <authorList>
            <person name="Varghese N."/>
            <person name="Submissions Spin"/>
        </authorList>
    </citation>
    <scope>NUCLEOTIDE SEQUENCE [LARGE SCALE GENOMIC DNA]</scope>
    <source>
        <strain evidence="5">DSM 44100</strain>
    </source>
</reference>
<protein>
    <submittedName>
        <fullName evidence="4">O-methyltransferase</fullName>
    </submittedName>
</protein>
<dbReference type="GO" id="GO:0008757">
    <property type="term" value="F:S-adenosylmethionine-dependent methyltransferase activity"/>
    <property type="evidence" value="ECO:0007669"/>
    <property type="project" value="TreeGrafter"/>
</dbReference>
<keyword evidence="5" id="KW-1185">Reference proteome</keyword>
<keyword evidence="3" id="KW-0949">S-adenosyl-L-methionine</keyword>
<dbReference type="SUPFAM" id="SSF53335">
    <property type="entry name" value="S-adenosyl-L-methionine-dependent methyltransferases"/>
    <property type="match status" value="1"/>
</dbReference>
<name>A0A1C5ARU1_9ACTN</name>
<dbReference type="Gene3D" id="3.40.50.150">
    <property type="entry name" value="Vaccinia Virus protein VP39"/>
    <property type="match status" value="1"/>
</dbReference>
<dbReference type="GO" id="GO:0032259">
    <property type="term" value="P:methylation"/>
    <property type="evidence" value="ECO:0007669"/>
    <property type="project" value="UniProtKB-KW"/>
</dbReference>
<dbReference type="RefSeq" id="WP_091253109.1">
    <property type="nucleotide sequence ID" value="NZ_FMCU01000024.1"/>
</dbReference>
<evidence type="ECO:0000313" key="4">
    <source>
        <dbReference type="EMBL" id="SCF47928.1"/>
    </source>
</evidence>
<dbReference type="AlphaFoldDB" id="A0A1C5ARU1"/>
<dbReference type="CDD" id="cd02440">
    <property type="entry name" value="AdoMet_MTases"/>
    <property type="match status" value="1"/>
</dbReference>
<keyword evidence="2 4" id="KW-0808">Transferase</keyword>
<keyword evidence="1 4" id="KW-0489">Methyltransferase</keyword>
<dbReference type="EMBL" id="FMCU01000024">
    <property type="protein sequence ID" value="SCF47928.1"/>
    <property type="molecule type" value="Genomic_DNA"/>
</dbReference>
<dbReference type="Pfam" id="PF01596">
    <property type="entry name" value="Methyltransf_3"/>
    <property type="match status" value="1"/>
</dbReference>
<evidence type="ECO:0000256" key="3">
    <source>
        <dbReference type="ARBA" id="ARBA00022691"/>
    </source>
</evidence>
<organism evidence="4 5">
    <name type="scientific">Micromonospora matsumotoense</name>
    <dbReference type="NCBI Taxonomy" id="121616"/>
    <lineage>
        <taxon>Bacteria</taxon>
        <taxon>Bacillati</taxon>
        <taxon>Actinomycetota</taxon>
        <taxon>Actinomycetes</taxon>
        <taxon>Micromonosporales</taxon>
        <taxon>Micromonosporaceae</taxon>
        <taxon>Micromonospora</taxon>
    </lineage>
</organism>
<dbReference type="STRING" id="121616.GA0070216_12447"/>
<proteinExistence type="predicted"/>
<evidence type="ECO:0000256" key="2">
    <source>
        <dbReference type="ARBA" id="ARBA00022679"/>
    </source>
</evidence>
<evidence type="ECO:0000256" key="1">
    <source>
        <dbReference type="ARBA" id="ARBA00022603"/>
    </source>
</evidence>